<dbReference type="InterPro" id="IPR036271">
    <property type="entry name" value="Tet_transcr_reg_TetR-rel_C_sf"/>
</dbReference>
<dbReference type="SUPFAM" id="SSF48498">
    <property type="entry name" value="Tetracyclin repressor-like, C-terminal domain"/>
    <property type="match status" value="1"/>
</dbReference>
<name>A0A1G6T026_9ACTN</name>
<evidence type="ECO:0000313" key="7">
    <source>
        <dbReference type="Proteomes" id="UP000199416"/>
    </source>
</evidence>
<reference evidence="7" key="1">
    <citation type="submission" date="2016-10" db="EMBL/GenBank/DDBJ databases">
        <authorList>
            <person name="Varghese N."/>
            <person name="Submissions S."/>
        </authorList>
    </citation>
    <scope>NUCLEOTIDE SEQUENCE [LARGE SCALE GENOMIC DNA]</scope>
    <source>
        <strain evidence="7">DSM 45421</strain>
    </source>
</reference>
<protein>
    <submittedName>
        <fullName evidence="6">Transcriptional regulator, TetR family</fullName>
    </submittedName>
</protein>
<keyword evidence="7" id="KW-1185">Reference proteome</keyword>
<dbReference type="PROSITE" id="PS50977">
    <property type="entry name" value="HTH_TETR_2"/>
    <property type="match status" value="1"/>
</dbReference>
<dbReference type="Pfam" id="PF00440">
    <property type="entry name" value="TetR_N"/>
    <property type="match status" value="1"/>
</dbReference>
<keyword evidence="3" id="KW-0804">Transcription</keyword>
<dbReference type="Gene3D" id="1.10.357.10">
    <property type="entry name" value="Tetracycline Repressor, domain 2"/>
    <property type="match status" value="1"/>
</dbReference>
<evidence type="ECO:0000256" key="3">
    <source>
        <dbReference type="ARBA" id="ARBA00023163"/>
    </source>
</evidence>
<evidence type="ECO:0000256" key="1">
    <source>
        <dbReference type="ARBA" id="ARBA00023015"/>
    </source>
</evidence>
<dbReference type="InterPro" id="IPR001647">
    <property type="entry name" value="HTH_TetR"/>
</dbReference>
<dbReference type="EMBL" id="FMZF01000006">
    <property type="protein sequence ID" value="SDD22540.1"/>
    <property type="molecule type" value="Genomic_DNA"/>
</dbReference>
<dbReference type="GO" id="GO:0003677">
    <property type="term" value="F:DNA binding"/>
    <property type="evidence" value="ECO:0007669"/>
    <property type="project" value="UniProtKB-UniRule"/>
</dbReference>
<keyword evidence="2 4" id="KW-0238">DNA-binding</keyword>
<feature type="DNA-binding region" description="H-T-H motif" evidence="4">
    <location>
        <begin position="31"/>
        <end position="50"/>
    </location>
</feature>
<gene>
    <name evidence="6" type="ORF">SAMN05660690_3701</name>
</gene>
<organism evidence="6 7">
    <name type="scientific">Geodermatophilus telluris</name>
    <dbReference type="NCBI Taxonomy" id="1190417"/>
    <lineage>
        <taxon>Bacteria</taxon>
        <taxon>Bacillati</taxon>
        <taxon>Actinomycetota</taxon>
        <taxon>Actinomycetes</taxon>
        <taxon>Geodermatophilales</taxon>
        <taxon>Geodermatophilaceae</taxon>
        <taxon>Geodermatophilus</taxon>
    </lineage>
</organism>
<dbReference type="PRINTS" id="PR00455">
    <property type="entry name" value="HTHTETR"/>
</dbReference>
<accession>A0A1G6T026</accession>
<dbReference type="InterPro" id="IPR009057">
    <property type="entry name" value="Homeodomain-like_sf"/>
</dbReference>
<evidence type="ECO:0000259" key="5">
    <source>
        <dbReference type="PROSITE" id="PS50977"/>
    </source>
</evidence>
<dbReference type="AlphaFoldDB" id="A0A1G6T026"/>
<feature type="domain" description="HTH tetR-type" evidence="5">
    <location>
        <begin position="8"/>
        <end position="68"/>
    </location>
</feature>
<evidence type="ECO:0000256" key="2">
    <source>
        <dbReference type="ARBA" id="ARBA00023125"/>
    </source>
</evidence>
<evidence type="ECO:0000313" key="6">
    <source>
        <dbReference type="EMBL" id="SDD22540.1"/>
    </source>
</evidence>
<dbReference type="OrthoDB" id="4214267at2"/>
<dbReference type="SUPFAM" id="SSF46689">
    <property type="entry name" value="Homeodomain-like"/>
    <property type="match status" value="1"/>
</dbReference>
<dbReference type="PANTHER" id="PTHR47506:SF1">
    <property type="entry name" value="HTH-TYPE TRANSCRIPTIONAL REGULATOR YJDC"/>
    <property type="match status" value="1"/>
</dbReference>
<dbReference type="STRING" id="1190417.SAMN05660690_3701"/>
<proteinExistence type="predicted"/>
<keyword evidence="1" id="KW-0805">Transcription regulation</keyword>
<dbReference type="RefSeq" id="WP_091367465.1">
    <property type="nucleotide sequence ID" value="NZ_FMZF01000006.1"/>
</dbReference>
<dbReference type="Proteomes" id="UP000199416">
    <property type="component" value="Unassembled WGS sequence"/>
</dbReference>
<evidence type="ECO:0000256" key="4">
    <source>
        <dbReference type="PROSITE-ProRule" id="PRU00335"/>
    </source>
</evidence>
<sequence length="203" mass="21575">MPPAAATPPARERLLDAAGELFSASGIAATGVDAVLARARVSPATLYAHFAGKDDLVAASLERRFRRWQQSWDDVLGERTDPVDRLLSVFDAVVRFRAAEGSRRGCAFLAAATELPPGHPGHRWLAADSRLLTERLRRLAADAGAGDPTEVADGLLALYDGALARLARQAATPGLDTGDPVRRARRAAADWLAGRLRVGQPPG</sequence>
<dbReference type="PANTHER" id="PTHR47506">
    <property type="entry name" value="TRANSCRIPTIONAL REGULATORY PROTEIN"/>
    <property type="match status" value="1"/>
</dbReference>